<dbReference type="RefSeq" id="WP_135030522.1">
    <property type="nucleotide sequence ID" value="NZ_BMLA01000004.1"/>
</dbReference>
<evidence type="ECO:0000256" key="5">
    <source>
        <dbReference type="PIRSR" id="PIRSR617867-1"/>
    </source>
</evidence>
<evidence type="ECO:0000313" key="7">
    <source>
        <dbReference type="EMBL" id="MBB4883713.1"/>
    </source>
</evidence>
<dbReference type="SUPFAM" id="SSF52788">
    <property type="entry name" value="Phosphotyrosine protein phosphatases I"/>
    <property type="match status" value="1"/>
</dbReference>
<organism evidence="7 8">
    <name type="scientific">Micrococcus flavus</name>
    <dbReference type="NCBI Taxonomy" id="384602"/>
    <lineage>
        <taxon>Bacteria</taxon>
        <taxon>Bacillati</taxon>
        <taxon>Actinomycetota</taxon>
        <taxon>Actinomycetes</taxon>
        <taxon>Micrococcales</taxon>
        <taxon>Micrococcaceae</taxon>
        <taxon>Micrococcus</taxon>
    </lineage>
</organism>
<dbReference type="AlphaFoldDB" id="A0A4Y8X0L8"/>
<gene>
    <name evidence="7" type="ORF">BJ976_002064</name>
</gene>
<feature type="active site" description="Proton donor" evidence="5">
    <location>
        <position position="126"/>
    </location>
</feature>
<protein>
    <recommendedName>
        <fullName evidence="2">protein-tyrosine-phosphatase</fullName>
        <ecNumber evidence="2">3.1.3.48</ecNumber>
    </recommendedName>
</protein>
<dbReference type="PANTHER" id="PTHR11717">
    <property type="entry name" value="LOW MOLECULAR WEIGHT PROTEIN TYROSINE PHOSPHATASE"/>
    <property type="match status" value="1"/>
</dbReference>
<evidence type="ECO:0000256" key="3">
    <source>
        <dbReference type="ARBA" id="ARBA00022801"/>
    </source>
</evidence>
<dbReference type="GO" id="GO:0004725">
    <property type="term" value="F:protein tyrosine phosphatase activity"/>
    <property type="evidence" value="ECO:0007669"/>
    <property type="project" value="UniProtKB-EC"/>
</dbReference>
<evidence type="ECO:0000313" key="8">
    <source>
        <dbReference type="Proteomes" id="UP000560081"/>
    </source>
</evidence>
<comment type="caution">
    <text evidence="7">The sequence shown here is derived from an EMBL/GenBank/DDBJ whole genome shotgun (WGS) entry which is preliminary data.</text>
</comment>
<dbReference type="InterPro" id="IPR036196">
    <property type="entry name" value="Ptyr_pPase_sf"/>
</dbReference>
<name>A0A4Y8X0L8_9MICC</name>
<keyword evidence="4" id="KW-0904">Protein phosphatase</keyword>
<proteinExistence type="inferred from homology"/>
<accession>A0A4Y8X0L8</accession>
<sequence length="158" mass="17278">MRIMTVCLGNICRSPAAEAVLRRKLAEAGLDDVEVTSAGTADYHVGERPHELTRAVGTDLGYEFTTVGAQFRPEDLDEQDLILVMDESNLADVRALVADPEVDAKVRMFGEFASDVESAGVREVPDPWGNPRPVFEEMYRQIEDAADGVVAAVRDGRV</sequence>
<evidence type="ECO:0000259" key="6">
    <source>
        <dbReference type="SMART" id="SM00226"/>
    </source>
</evidence>
<dbReference type="Pfam" id="PF01451">
    <property type="entry name" value="LMWPc"/>
    <property type="match status" value="1"/>
</dbReference>
<dbReference type="InterPro" id="IPR017867">
    <property type="entry name" value="Tyr_phospatase_low_mol_wt"/>
</dbReference>
<evidence type="ECO:0000256" key="4">
    <source>
        <dbReference type="ARBA" id="ARBA00022912"/>
    </source>
</evidence>
<dbReference type="PRINTS" id="PR00719">
    <property type="entry name" value="LMWPTPASE"/>
</dbReference>
<feature type="active site" description="Nucleophile" evidence="5">
    <location>
        <position position="7"/>
    </location>
</feature>
<keyword evidence="3 7" id="KW-0378">Hydrolase</keyword>
<dbReference type="EMBL" id="JACHMC010000001">
    <property type="protein sequence ID" value="MBB4883713.1"/>
    <property type="molecule type" value="Genomic_DNA"/>
</dbReference>
<evidence type="ECO:0000256" key="1">
    <source>
        <dbReference type="ARBA" id="ARBA00011063"/>
    </source>
</evidence>
<reference evidence="7 8" key="1">
    <citation type="submission" date="2020-08" db="EMBL/GenBank/DDBJ databases">
        <title>Sequencing the genomes of 1000 actinobacteria strains.</title>
        <authorList>
            <person name="Klenk H.-P."/>
        </authorList>
    </citation>
    <scope>NUCLEOTIDE SEQUENCE [LARGE SCALE GENOMIC DNA]</scope>
    <source>
        <strain evidence="7 8">DSM 19079</strain>
    </source>
</reference>
<keyword evidence="8" id="KW-1185">Reference proteome</keyword>
<feature type="active site" description="Nucleophile" evidence="5">
    <location>
        <position position="13"/>
    </location>
</feature>
<dbReference type="SMART" id="SM00226">
    <property type="entry name" value="LMWPc"/>
    <property type="match status" value="1"/>
</dbReference>
<dbReference type="InterPro" id="IPR050438">
    <property type="entry name" value="LMW_PTPase"/>
</dbReference>
<dbReference type="Gene3D" id="3.40.50.2300">
    <property type="match status" value="1"/>
</dbReference>
<dbReference type="OrthoDB" id="9784339at2"/>
<dbReference type="EC" id="3.1.3.48" evidence="2"/>
<evidence type="ECO:0000256" key="2">
    <source>
        <dbReference type="ARBA" id="ARBA00013064"/>
    </source>
</evidence>
<dbReference type="CDD" id="cd16343">
    <property type="entry name" value="LMWPTP"/>
    <property type="match status" value="1"/>
</dbReference>
<comment type="similarity">
    <text evidence="1">Belongs to the low molecular weight phosphotyrosine protein phosphatase family.</text>
</comment>
<dbReference type="PANTHER" id="PTHR11717:SF7">
    <property type="entry name" value="LOW MOLECULAR WEIGHT PHOSPHOTYROSINE PROTEIN PHOSPHATASE"/>
    <property type="match status" value="1"/>
</dbReference>
<dbReference type="InterPro" id="IPR023485">
    <property type="entry name" value="Ptyr_pPase"/>
</dbReference>
<dbReference type="Proteomes" id="UP000560081">
    <property type="component" value="Unassembled WGS sequence"/>
</dbReference>
<feature type="domain" description="Phosphotyrosine protein phosphatase I" evidence="6">
    <location>
        <begin position="1"/>
        <end position="152"/>
    </location>
</feature>